<evidence type="ECO:0000313" key="2">
    <source>
        <dbReference type="EMBL" id="GAA4502100.1"/>
    </source>
</evidence>
<reference evidence="3" key="1">
    <citation type="journal article" date="2019" name="Int. J. Syst. Evol. Microbiol.">
        <title>The Global Catalogue of Microorganisms (GCM) 10K type strain sequencing project: providing services to taxonomists for standard genome sequencing and annotation.</title>
        <authorList>
            <consortium name="The Broad Institute Genomics Platform"/>
            <consortium name="The Broad Institute Genome Sequencing Center for Infectious Disease"/>
            <person name="Wu L."/>
            <person name="Ma J."/>
        </authorList>
    </citation>
    <scope>NUCLEOTIDE SEQUENCE [LARGE SCALE GENOMIC DNA]</scope>
    <source>
        <strain evidence="3">JCM 17841</strain>
    </source>
</reference>
<gene>
    <name evidence="2" type="ORF">GCM10023172_24950</name>
</gene>
<accession>A0ABP8QF29</accession>
<evidence type="ECO:0000256" key="1">
    <source>
        <dbReference type="SAM" id="MobiDB-lite"/>
    </source>
</evidence>
<keyword evidence="3" id="KW-1185">Reference proteome</keyword>
<proteinExistence type="predicted"/>
<name>A0ABP8QF29_9BACT</name>
<dbReference type="Proteomes" id="UP001501243">
    <property type="component" value="Unassembled WGS sequence"/>
</dbReference>
<dbReference type="EMBL" id="BAABGQ010000006">
    <property type="protein sequence ID" value="GAA4502100.1"/>
    <property type="molecule type" value="Genomic_DNA"/>
</dbReference>
<comment type="caution">
    <text evidence="2">The sequence shown here is derived from an EMBL/GenBank/DDBJ whole genome shotgun (WGS) entry which is preliminary data.</text>
</comment>
<sequence>MGAAKEDKPAIIQPLHRRGIHHGHNLIGRVAHGQQRRLNGARRGAAHALDASQHAPAFQLLQGPAVGNAPDAAALQHQVAVGQGASRRSLGTGGAAKQHQGSK</sequence>
<feature type="region of interest" description="Disordered" evidence="1">
    <location>
        <begin position="78"/>
        <end position="103"/>
    </location>
</feature>
<evidence type="ECO:0000313" key="3">
    <source>
        <dbReference type="Proteomes" id="UP001501243"/>
    </source>
</evidence>
<protein>
    <submittedName>
        <fullName evidence="2">Uncharacterized protein</fullName>
    </submittedName>
</protein>
<organism evidence="2 3">
    <name type="scientific">Hymenobacter ginsengisoli</name>
    <dbReference type="NCBI Taxonomy" id="1051626"/>
    <lineage>
        <taxon>Bacteria</taxon>
        <taxon>Pseudomonadati</taxon>
        <taxon>Bacteroidota</taxon>
        <taxon>Cytophagia</taxon>
        <taxon>Cytophagales</taxon>
        <taxon>Hymenobacteraceae</taxon>
        <taxon>Hymenobacter</taxon>
    </lineage>
</organism>